<dbReference type="InterPro" id="IPR018357">
    <property type="entry name" value="Hexapep_transf_CS"/>
</dbReference>
<dbReference type="CDD" id="cd04647">
    <property type="entry name" value="LbH_MAT_like"/>
    <property type="match status" value="1"/>
</dbReference>
<dbReference type="Proteomes" id="UP000189681">
    <property type="component" value="Unassembled WGS sequence"/>
</dbReference>
<evidence type="ECO:0000313" key="5">
    <source>
        <dbReference type="Proteomes" id="UP000189681"/>
    </source>
</evidence>
<evidence type="ECO:0000256" key="2">
    <source>
        <dbReference type="ARBA" id="ARBA00022737"/>
    </source>
</evidence>
<reference evidence="4 5" key="1">
    <citation type="journal article" date="2017" name="Water Res.">
        <title>Discovery and metagenomic analysis of an anammox bacterial enrichment related to Candidatus "Brocadia caroliniensis" in a full-scale glycerol-fed nitritation-denitritation separate centrate treatment process.</title>
        <authorList>
            <person name="Park H."/>
            <person name="Brotto A.C."/>
            <person name="van Loosdrecht M.C."/>
            <person name="Chandran K."/>
        </authorList>
    </citation>
    <scope>NUCLEOTIDE SEQUENCE [LARGE SCALE GENOMIC DNA]</scope>
    <source>
        <strain evidence="4">26THWARD</strain>
    </source>
</reference>
<keyword evidence="2" id="KW-0677">Repeat</keyword>
<keyword evidence="1" id="KW-0808">Transferase</keyword>
<protein>
    <recommendedName>
        <fullName evidence="6">Acetyltransferase</fullName>
    </recommendedName>
</protein>
<gene>
    <name evidence="4" type="ORF">AYP45_14800</name>
</gene>
<name>A0A1V4AQN9_9BACT</name>
<keyword evidence="3" id="KW-0012">Acyltransferase</keyword>
<dbReference type="InterPro" id="IPR001451">
    <property type="entry name" value="Hexapep"/>
</dbReference>
<dbReference type="AlphaFoldDB" id="A0A1V4AQN9"/>
<comment type="caution">
    <text evidence="4">The sequence shown here is derived from an EMBL/GenBank/DDBJ whole genome shotgun (WGS) entry which is preliminary data.</text>
</comment>
<dbReference type="PANTHER" id="PTHR23416">
    <property type="entry name" value="SIALIC ACID SYNTHASE-RELATED"/>
    <property type="match status" value="1"/>
</dbReference>
<accession>A0A1V4AQN9</accession>
<dbReference type="EMBL" id="AYTS01000146">
    <property type="protein sequence ID" value="OOP55435.1"/>
    <property type="molecule type" value="Genomic_DNA"/>
</dbReference>
<dbReference type="PANTHER" id="PTHR23416:SF78">
    <property type="entry name" value="LIPOPOLYSACCHARIDE BIOSYNTHESIS O-ACETYL TRANSFERASE WBBJ-RELATED"/>
    <property type="match status" value="1"/>
</dbReference>
<dbReference type="Gene3D" id="2.160.10.10">
    <property type="entry name" value="Hexapeptide repeat proteins"/>
    <property type="match status" value="1"/>
</dbReference>
<dbReference type="InterPro" id="IPR011004">
    <property type="entry name" value="Trimer_LpxA-like_sf"/>
</dbReference>
<dbReference type="InterPro" id="IPR051159">
    <property type="entry name" value="Hexapeptide_acetyltransf"/>
</dbReference>
<proteinExistence type="predicted"/>
<dbReference type="Pfam" id="PF14602">
    <property type="entry name" value="Hexapep_2"/>
    <property type="match status" value="1"/>
</dbReference>
<dbReference type="STRING" id="1004156.AYP45_14800"/>
<evidence type="ECO:0000313" key="4">
    <source>
        <dbReference type="EMBL" id="OOP55435.1"/>
    </source>
</evidence>
<organism evidence="4 5">
    <name type="scientific">Candidatus Brocadia carolinensis</name>
    <dbReference type="NCBI Taxonomy" id="1004156"/>
    <lineage>
        <taxon>Bacteria</taxon>
        <taxon>Pseudomonadati</taxon>
        <taxon>Planctomycetota</taxon>
        <taxon>Candidatus Brocadiia</taxon>
        <taxon>Candidatus Brocadiales</taxon>
        <taxon>Candidatus Brocadiaceae</taxon>
        <taxon>Candidatus Brocadia</taxon>
    </lineage>
</organism>
<evidence type="ECO:0000256" key="3">
    <source>
        <dbReference type="ARBA" id="ARBA00023315"/>
    </source>
</evidence>
<dbReference type="GO" id="GO:0016746">
    <property type="term" value="F:acyltransferase activity"/>
    <property type="evidence" value="ECO:0007669"/>
    <property type="project" value="UniProtKB-KW"/>
</dbReference>
<sequence>MAAEVTRNLFRLLDESVACYNHGNQLHCWGRMNVVRYAGSGIAMDNRCSFRSDNSSNMIGVNRRCMLSTHSQHAVISIGNNCGFSGTVIGAMEKIEIGNDVLCGANTLITDFDCHGILPHERKTSPGDSKPISIGNNVFIGYGTGVLKGVSIGDNSVIDANSVVTKNIPANVIAGGNPCKVIKELGVIA</sequence>
<dbReference type="SUPFAM" id="SSF51161">
    <property type="entry name" value="Trimeric LpxA-like enzymes"/>
    <property type="match status" value="1"/>
</dbReference>
<evidence type="ECO:0008006" key="6">
    <source>
        <dbReference type="Google" id="ProtNLM"/>
    </source>
</evidence>
<evidence type="ECO:0000256" key="1">
    <source>
        <dbReference type="ARBA" id="ARBA00022679"/>
    </source>
</evidence>
<dbReference type="PROSITE" id="PS00101">
    <property type="entry name" value="HEXAPEP_TRANSFERASES"/>
    <property type="match status" value="1"/>
</dbReference>